<dbReference type="AlphaFoldDB" id="A0A9P8KKT1"/>
<evidence type="ECO:0000256" key="2">
    <source>
        <dbReference type="SAM" id="MobiDB-lite"/>
    </source>
</evidence>
<proteinExistence type="predicted"/>
<accession>A0A9P8KKT1</accession>
<organism evidence="4 5">
    <name type="scientific">Trichoderma semiorbis</name>
    <dbReference type="NCBI Taxonomy" id="1491008"/>
    <lineage>
        <taxon>Eukaryota</taxon>
        <taxon>Fungi</taxon>
        <taxon>Dikarya</taxon>
        <taxon>Ascomycota</taxon>
        <taxon>Pezizomycotina</taxon>
        <taxon>Sordariomycetes</taxon>
        <taxon>Hypocreomycetidae</taxon>
        <taxon>Hypocreales</taxon>
        <taxon>Hypocreaceae</taxon>
        <taxon>Trichoderma</taxon>
    </lineage>
</organism>
<evidence type="ECO:0000313" key="4">
    <source>
        <dbReference type="EMBL" id="KAH0523087.1"/>
    </source>
</evidence>
<dbReference type="Proteomes" id="UP000826573">
    <property type="component" value="Unassembled WGS sequence"/>
</dbReference>
<dbReference type="InterPro" id="IPR056884">
    <property type="entry name" value="NPHP3-like_N"/>
</dbReference>
<feature type="domain" description="Nephrocystin 3-like N-terminal" evidence="3">
    <location>
        <begin position="77"/>
        <end position="110"/>
    </location>
</feature>
<protein>
    <recommendedName>
        <fullName evidence="3">Nephrocystin 3-like N-terminal domain-containing protein</fullName>
    </recommendedName>
</protein>
<keyword evidence="5" id="KW-1185">Reference proteome</keyword>
<sequence>MEHSNESRFAQHIGTNGTGHQHYYSGQGHQIVNGSGTINNFNGTLPNLDDAREALLRDLYTSPYLQRKNRNPDRVPGTCEWFMKHHDFHHWRDNTSSSMLWVSANPGCGKPEERQRCS</sequence>
<name>A0A9P8KKT1_9HYPO</name>
<keyword evidence="1" id="KW-0677">Repeat</keyword>
<comment type="caution">
    <text evidence="4">The sequence shown here is derived from an EMBL/GenBank/DDBJ whole genome shotgun (WGS) entry which is preliminary data.</text>
</comment>
<evidence type="ECO:0000259" key="3">
    <source>
        <dbReference type="Pfam" id="PF24883"/>
    </source>
</evidence>
<dbReference type="EMBL" id="JAIMJC010000006">
    <property type="protein sequence ID" value="KAH0523087.1"/>
    <property type="molecule type" value="Genomic_DNA"/>
</dbReference>
<evidence type="ECO:0000256" key="1">
    <source>
        <dbReference type="ARBA" id="ARBA00022737"/>
    </source>
</evidence>
<reference evidence="4 5" key="1">
    <citation type="submission" date="2021-08" db="EMBL/GenBank/DDBJ databases">
        <title>The highly contiguous genome resource for Trichoderma semiorbis FJ059, a fungal antagonistic to plant pathogens.</title>
        <authorList>
            <person name="Liu T."/>
        </authorList>
    </citation>
    <scope>NUCLEOTIDE SEQUENCE [LARGE SCALE GENOMIC DNA]</scope>
    <source>
        <strain evidence="4 5">FJ059</strain>
    </source>
</reference>
<feature type="region of interest" description="Disordered" evidence="2">
    <location>
        <begin position="1"/>
        <end position="28"/>
    </location>
</feature>
<dbReference type="Pfam" id="PF24883">
    <property type="entry name" value="NPHP3_N"/>
    <property type="match status" value="1"/>
</dbReference>
<evidence type="ECO:0000313" key="5">
    <source>
        <dbReference type="Proteomes" id="UP000826573"/>
    </source>
</evidence>
<gene>
    <name evidence="4" type="ORF">TsFJ059_008138</name>
</gene>